<keyword evidence="7 8" id="KW-0238">DNA-binding</keyword>
<dbReference type="GO" id="GO:0004520">
    <property type="term" value="F:DNA endonuclease activity"/>
    <property type="evidence" value="ECO:0007669"/>
    <property type="project" value="InterPro"/>
</dbReference>
<dbReference type="InterPro" id="IPR042211">
    <property type="entry name" value="CRISPR-assoc_Cas1_N"/>
</dbReference>
<dbReference type="EMBL" id="WNKS01000009">
    <property type="protein sequence ID" value="MTV31680.1"/>
    <property type="molecule type" value="Genomic_DNA"/>
</dbReference>
<comment type="similarity">
    <text evidence="8">Belongs to the CRISPR-associated endonuclease Cas1 family.</text>
</comment>
<dbReference type="RefSeq" id="WP_155446363.1">
    <property type="nucleotide sequence ID" value="NZ_JAOQNR010000008.1"/>
</dbReference>
<keyword evidence="1 8" id="KW-0540">Nuclease</keyword>
<dbReference type="NCBIfam" id="TIGR03638">
    <property type="entry name" value="cas1_ECOLI"/>
    <property type="match status" value="1"/>
</dbReference>
<dbReference type="InterPro" id="IPR050646">
    <property type="entry name" value="Cas1"/>
</dbReference>
<dbReference type="GO" id="GO:0003677">
    <property type="term" value="F:DNA binding"/>
    <property type="evidence" value="ECO:0007669"/>
    <property type="project" value="UniProtKB-KW"/>
</dbReference>
<dbReference type="InterPro" id="IPR042206">
    <property type="entry name" value="CRISPR-assoc_Cas1_C"/>
</dbReference>
<evidence type="ECO:0000256" key="1">
    <source>
        <dbReference type="ARBA" id="ARBA00022722"/>
    </source>
</evidence>
<evidence type="ECO:0000256" key="3">
    <source>
        <dbReference type="ARBA" id="ARBA00022759"/>
    </source>
</evidence>
<dbReference type="GO" id="GO:0051607">
    <property type="term" value="P:defense response to virus"/>
    <property type="evidence" value="ECO:0007669"/>
    <property type="project" value="UniProtKB-UniRule"/>
</dbReference>
<evidence type="ECO:0000313" key="9">
    <source>
        <dbReference type="EMBL" id="MTV31680.1"/>
    </source>
</evidence>
<feature type="binding site" evidence="8">
    <location>
        <position position="149"/>
    </location>
    <ligand>
        <name>Mn(2+)</name>
        <dbReference type="ChEBI" id="CHEBI:29035"/>
    </ligand>
</feature>
<dbReference type="OrthoDB" id="9777847at2"/>
<dbReference type="Gene3D" id="1.20.120.920">
    <property type="entry name" value="CRISPR-associated endonuclease Cas1, C-terminal domain"/>
    <property type="match status" value="1"/>
</dbReference>
<feature type="binding site" evidence="8">
    <location>
        <position position="216"/>
    </location>
    <ligand>
        <name>Mn(2+)</name>
        <dbReference type="ChEBI" id="CHEBI:29035"/>
    </ligand>
</feature>
<name>A0A6N8DMC7_RHOAC</name>
<evidence type="ECO:0000256" key="6">
    <source>
        <dbReference type="ARBA" id="ARBA00023118"/>
    </source>
</evidence>
<comment type="function">
    <text evidence="8">CRISPR (clustered regularly interspaced short palindromic repeat), is an adaptive immune system that provides protection against mobile genetic elements (viruses, transposable elements and conjugative plasmids). CRISPR clusters contain spacers, sequences complementary to antecedent mobile elements, and target invading nucleic acids. CRISPR clusters are transcribed and processed into CRISPR RNA (crRNA). Acts as a dsDNA endonuclease. Involved in the integration of spacer DNA into the CRISPR cassette.</text>
</comment>
<dbReference type="InterPro" id="IPR002729">
    <property type="entry name" value="CRISPR-assoc_Cas1"/>
</dbReference>
<dbReference type="GO" id="GO:0016787">
    <property type="term" value="F:hydrolase activity"/>
    <property type="evidence" value="ECO:0007669"/>
    <property type="project" value="UniProtKB-KW"/>
</dbReference>
<accession>A0A6N8DMC7</accession>
<keyword evidence="6 8" id="KW-0051">Antiviral defense</keyword>
<dbReference type="PANTHER" id="PTHR34353:SF3">
    <property type="entry name" value="CRISPR-ASSOCIATED ENDONUCLEASE CAS1"/>
    <property type="match status" value="1"/>
</dbReference>
<keyword evidence="8" id="KW-0464">Manganese</keyword>
<feature type="binding site" evidence="8">
    <location>
        <position position="229"/>
    </location>
    <ligand>
        <name>Mn(2+)</name>
        <dbReference type="ChEBI" id="CHEBI:29035"/>
    </ligand>
</feature>
<keyword evidence="2 8" id="KW-0479">Metal-binding</keyword>
<dbReference type="PANTHER" id="PTHR34353">
    <property type="entry name" value="CRISPR-ASSOCIATED ENDONUCLEASE CAS1 1"/>
    <property type="match status" value="1"/>
</dbReference>
<keyword evidence="4 8" id="KW-0378">Hydrolase</keyword>
<sequence length="296" mass="32191">MLSGRLGLEKARIPHADRHGLVWLDRGRLDVEDGCLRFVTAGGGDLRAGSYQIPHQSVSIVLLGPGSSVTHDALRLLARHGCALAAIGEGAVRFYTAPPLMPDSSQVARAQVKLWADPETRMEVARAMYAIRFGEIVRTRDIEVLRGQEGARIKRSYQLAAERHGVVWRGRNYDRENPTAGDLPNQAINHAATAMRAAACVAVAAVGAIPQLGFVHEESGQAFPLDIADLYRHDVVLDIAFGAVKESDKNGGSIERATRRRAAILMRQKSVIPTMIDRIKLLLGVEKDAAPEQETG</sequence>
<organism evidence="9 10">
    <name type="scientific">Rhodoblastus acidophilus</name>
    <name type="common">Rhodopseudomonas acidophila</name>
    <dbReference type="NCBI Taxonomy" id="1074"/>
    <lineage>
        <taxon>Bacteria</taxon>
        <taxon>Pseudomonadati</taxon>
        <taxon>Pseudomonadota</taxon>
        <taxon>Alphaproteobacteria</taxon>
        <taxon>Hyphomicrobiales</taxon>
        <taxon>Rhodoblastaceae</taxon>
        <taxon>Rhodoblastus</taxon>
    </lineage>
</organism>
<dbReference type="Proteomes" id="UP000439113">
    <property type="component" value="Unassembled WGS sequence"/>
</dbReference>
<keyword evidence="5 8" id="KW-0460">Magnesium</keyword>
<evidence type="ECO:0000256" key="7">
    <source>
        <dbReference type="ARBA" id="ARBA00023125"/>
    </source>
</evidence>
<proteinExistence type="inferred from homology"/>
<evidence type="ECO:0000256" key="5">
    <source>
        <dbReference type="ARBA" id="ARBA00022842"/>
    </source>
</evidence>
<comment type="subunit">
    <text evidence="8">Homodimer, forms a heterotetramer with a Cas2 homodimer.</text>
</comment>
<evidence type="ECO:0000256" key="2">
    <source>
        <dbReference type="ARBA" id="ARBA00022723"/>
    </source>
</evidence>
<dbReference type="InterPro" id="IPR019851">
    <property type="entry name" value="CRISPR-assoc_Cas1_ECOLI"/>
</dbReference>
<keyword evidence="3 8" id="KW-0255">Endonuclease</keyword>
<comment type="cofactor">
    <cofactor evidence="8">
        <name>Mg(2+)</name>
        <dbReference type="ChEBI" id="CHEBI:18420"/>
    </cofactor>
    <cofactor evidence="8">
        <name>Mn(2+)</name>
        <dbReference type="ChEBI" id="CHEBI:29035"/>
    </cofactor>
</comment>
<dbReference type="Pfam" id="PF01867">
    <property type="entry name" value="Cas_Cas1"/>
    <property type="match status" value="1"/>
</dbReference>
<dbReference type="Gene3D" id="3.100.10.20">
    <property type="entry name" value="CRISPR-associated endonuclease Cas1, N-terminal domain"/>
    <property type="match status" value="1"/>
</dbReference>
<evidence type="ECO:0000256" key="8">
    <source>
        <dbReference type="HAMAP-Rule" id="MF_01470"/>
    </source>
</evidence>
<evidence type="ECO:0000256" key="4">
    <source>
        <dbReference type="ARBA" id="ARBA00022801"/>
    </source>
</evidence>
<dbReference type="EC" id="3.1.-.-" evidence="8"/>
<dbReference type="AlphaFoldDB" id="A0A6N8DMC7"/>
<dbReference type="GO" id="GO:0046872">
    <property type="term" value="F:metal ion binding"/>
    <property type="evidence" value="ECO:0007669"/>
    <property type="project" value="UniProtKB-UniRule"/>
</dbReference>
<gene>
    <name evidence="9" type="primary">cas1e</name>
    <name evidence="8" type="synonym">cas1</name>
    <name evidence="9" type="ORF">GJ654_11820</name>
</gene>
<dbReference type="GO" id="GO:0043571">
    <property type="term" value="P:maintenance of CRISPR repeat elements"/>
    <property type="evidence" value="ECO:0007669"/>
    <property type="project" value="UniProtKB-UniRule"/>
</dbReference>
<comment type="caution">
    <text evidence="9">The sequence shown here is derived from an EMBL/GenBank/DDBJ whole genome shotgun (WGS) entry which is preliminary data.</text>
</comment>
<reference evidence="9 10" key="1">
    <citation type="submission" date="2019-11" db="EMBL/GenBank/DDBJ databases">
        <title>Whole-genome sequence of a Rhodoblastus acidophilus DSM 142.</title>
        <authorList>
            <person name="Kyndt J.A."/>
            <person name="Meyer T.E."/>
        </authorList>
    </citation>
    <scope>NUCLEOTIDE SEQUENCE [LARGE SCALE GENOMIC DNA]</scope>
    <source>
        <strain evidence="9 10">DSM 142</strain>
    </source>
</reference>
<evidence type="ECO:0000313" key="10">
    <source>
        <dbReference type="Proteomes" id="UP000439113"/>
    </source>
</evidence>
<dbReference type="HAMAP" id="MF_01470">
    <property type="entry name" value="Cas1"/>
    <property type="match status" value="1"/>
</dbReference>
<protein>
    <recommendedName>
        <fullName evidence="8">CRISPR-associated endonuclease Cas1</fullName>
        <ecNumber evidence="8">3.1.-.-</ecNumber>
    </recommendedName>
</protein>